<proteinExistence type="predicted"/>
<gene>
    <name evidence="2" type="ORF">CPELLU_LOCUS12974</name>
</gene>
<dbReference type="InterPro" id="IPR029033">
    <property type="entry name" value="His_PPase_superfam"/>
</dbReference>
<dbReference type="PANTHER" id="PTHR16469:SF51">
    <property type="entry name" value="TRANSCRIPTION FACTOR TAU 55 KDA SUBUNIT"/>
    <property type="match status" value="1"/>
</dbReference>
<dbReference type="Pfam" id="PF00300">
    <property type="entry name" value="His_Phos_1"/>
    <property type="match status" value="1"/>
</dbReference>
<evidence type="ECO:0000313" key="2">
    <source>
        <dbReference type="EMBL" id="CAG8722366.1"/>
    </source>
</evidence>
<dbReference type="CDD" id="cd07067">
    <property type="entry name" value="HP_PGM_like"/>
    <property type="match status" value="1"/>
</dbReference>
<dbReference type="PANTHER" id="PTHR16469">
    <property type="entry name" value="UBIQUITIN-ASSOCIATED AND SH3 DOMAIN-CONTAINING BA-RELATED"/>
    <property type="match status" value="1"/>
</dbReference>
<dbReference type="OrthoDB" id="414418at2759"/>
<evidence type="ECO:0000313" key="3">
    <source>
        <dbReference type="Proteomes" id="UP000789759"/>
    </source>
</evidence>
<dbReference type="SUPFAM" id="SSF53254">
    <property type="entry name" value="Phosphoglycerate mutase-like"/>
    <property type="match status" value="1"/>
</dbReference>
<dbReference type="InterPro" id="IPR013078">
    <property type="entry name" value="His_Pase_superF_clade-1"/>
</dbReference>
<keyword evidence="3" id="KW-1185">Reference proteome</keyword>
<name>A0A9N9I5B1_9GLOM</name>
<reference evidence="2" key="1">
    <citation type="submission" date="2021-06" db="EMBL/GenBank/DDBJ databases">
        <authorList>
            <person name="Kallberg Y."/>
            <person name="Tangrot J."/>
            <person name="Rosling A."/>
        </authorList>
    </citation>
    <scope>NUCLEOTIDE SEQUENCE</scope>
    <source>
        <strain evidence="2">FL966</strain>
    </source>
</reference>
<feature type="binding site" evidence="1">
    <location>
        <position position="67"/>
    </location>
    <ligand>
        <name>substrate</name>
    </ligand>
</feature>
<organism evidence="2 3">
    <name type="scientific">Cetraspora pellucida</name>
    <dbReference type="NCBI Taxonomy" id="1433469"/>
    <lineage>
        <taxon>Eukaryota</taxon>
        <taxon>Fungi</taxon>
        <taxon>Fungi incertae sedis</taxon>
        <taxon>Mucoromycota</taxon>
        <taxon>Glomeromycotina</taxon>
        <taxon>Glomeromycetes</taxon>
        <taxon>Diversisporales</taxon>
        <taxon>Gigasporaceae</taxon>
        <taxon>Cetraspora</taxon>
    </lineage>
</organism>
<sequence length="244" mass="27844">MVETIYFARHGHRMDWIMPINNTTYPTNLSWDPRLSDHGCNQALELSQYFVKNNIKIDRIYSSPLYRTLQTATIIADKLDLEIFIEYGLSEWYNPFETKIYPGCAPLSLLCEFFPRINSTYIPITKLPNNGETFQELHRRMNKTMQSLISAEDNIKCILVIVHAASLVAGVKALIKQPNAVINCATCSLTKCTRSQESWVLELNGDTSSLSHGSENNCIFTEVVENDNDVEEMQINNTESEFMS</sequence>
<dbReference type="Gene3D" id="3.40.50.1240">
    <property type="entry name" value="Phosphoglycerate mutase-like"/>
    <property type="match status" value="1"/>
</dbReference>
<evidence type="ECO:0000256" key="1">
    <source>
        <dbReference type="PIRSR" id="PIRSR613078-2"/>
    </source>
</evidence>
<protein>
    <submittedName>
        <fullName evidence="2">24440_t:CDS:1</fullName>
    </submittedName>
</protein>
<comment type="caution">
    <text evidence="2">The sequence shown here is derived from an EMBL/GenBank/DDBJ whole genome shotgun (WGS) entry which is preliminary data.</text>
</comment>
<dbReference type="EMBL" id="CAJVQA010013185">
    <property type="protein sequence ID" value="CAG8722366.1"/>
    <property type="molecule type" value="Genomic_DNA"/>
</dbReference>
<dbReference type="InterPro" id="IPR051710">
    <property type="entry name" value="Phosphatase_SH3-domain"/>
</dbReference>
<accession>A0A9N9I5B1</accession>
<dbReference type="AlphaFoldDB" id="A0A9N9I5B1"/>
<dbReference type="Proteomes" id="UP000789759">
    <property type="component" value="Unassembled WGS sequence"/>
</dbReference>